<reference evidence="2 3" key="1">
    <citation type="submission" date="2013-02" db="EMBL/GenBank/DDBJ databases">
        <title>The Genome Sequence of Enterococcus phoeniculicola BAA-412.</title>
        <authorList>
            <consortium name="The Broad Institute Genome Sequencing Platform"/>
            <consortium name="The Broad Institute Genome Sequencing Center for Infectious Disease"/>
            <person name="Earl A.M."/>
            <person name="Gilmore M.S."/>
            <person name="Lebreton F."/>
            <person name="Walker B."/>
            <person name="Young S.K."/>
            <person name="Zeng Q."/>
            <person name="Gargeya S."/>
            <person name="Fitzgerald M."/>
            <person name="Haas B."/>
            <person name="Abouelleil A."/>
            <person name="Alvarado L."/>
            <person name="Arachchi H.M."/>
            <person name="Berlin A.M."/>
            <person name="Chapman S.B."/>
            <person name="Dewar J."/>
            <person name="Goldberg J."/>
            <person name="Griggs A."/>
            <person name="Gujja S."/>
            <person name="Hansen M."/>
            <person name="Howarth C."/>
            <person name="Imamovic A."/>
            <person name="Larimer J."/>
            <person name="McCowan C."/>
            <person name="Murphy C."/>
            <person name="Neiman D."/>
            <person name="Pearson M."/>
            <person name="Priest M."/>
            <person name="Roberts A."/>
            <person name="Saif S."/>
            <person name="Shea T."/>
            <person name="Sisk P."/>
            <person name="Sykes S."/>
            <person name="Wortman J."/>
            <person name="Nusbaum C."/>
            <person name="Birren B."/>
        </authorList>
    </citation>
    <scope>NUCLEOTIDE SEQUENCE [LARGE SCALE GENOMIC DNA]</scope>
    <source>
        <strain evidence="2 3">ATCC BAA-412</strain>
    </source>
</reference>
<dbReference type="Proteomes" id="UP000013785">
    <property type="component" value="Unassembled WGS sequence"/>
</dbReference>
<evidence type="ECO:0000256" key="1">
    <source>
        <dbReference type="SAM" id="Phobius"/>
    </source>
</evidence>
<dbReference type="PANTHER" id="PTHR41307:SF1">
    <property type="entry name" value="MEMBRANE PROTEIN"/>
    <property type="match status" value="1"/>
</dbReference>
<keyword evidence="1" id="KW-0472">Membrane</keyword>
<dbReference type="PANTHER" id="PTHR41307">
    <property type="entry name" value="MEMBRANE PROTEIN-RELATED"/>
    <property type="match status" value="1"/>
</dbReference>
<organism evidence="2 3">
    <name type="scientific">Enterococcus phoeniculicola ATCC BAA-412</name>
    <dbReference type="NCBI Taxonomy" id="1158610"/>
    <lineage>
        <taxon>Bacteria</taxon>
        <taxon>Bacillati</taxon>
        <taxon>Bacillota</taxon>
        <taxon>Bacilli</taxon>
        <taxon>Lactobacillales</taxon>
        <taxon>Enterococcaceae</taxon>
        <taxon>Enterococcus</taxon>
    </lineage>
</organism>
<dbReference type="PATRIC" id="fig|1158610.3.peg.1786"/>
<comment type="caution">
    <text evidence="2">The sequence shown here is derived from an EMBL/GenBank/DDBJ whole genome shotgun (WGS) entry which is preliminary data.</text>
</comment>
<evidence type="ECO:0000313" key="3">
    <source>
        <dbReference type="Proteomes" id="UP000013785"/>
    </source>
</evidence>
<proteinExistence type="predicted"/>
<dbReference type="HOGENOM" id="CLU_085026_0_0_9"/>
<keyword evidence="1" id="KW-0812">Transmembrane</keyword>
<name>R3W8J3_9ENTE</name>
<keyword evidence="1" id="KW-1133">Transmembrane helix</keyword>
<dbReference type="SUPFAM" id="SSF158560">
    <property type="entry name" value="BH3980-like"/>
    <property type="match status" value="1"/>
</dbReference>
<dbReference type="EMBL" id="AJAT01000015">
    <property type="protein sequence ID" value="EOL43812.1"/>
    <property type="molecule type" value="Genomic_DNA"/>
</dbReference>
<dbReference type="AlphaFoldDB" id="R3W8J3"/>
<dbReference type="eggNOG" id="COG4858">
    <property type="taxonomic scope" value="Bacteria"/>
</dbReference>
<dbReference type="STRING" id="154621.RV11_GL002239"/>
<accession>R3W8J3</accession>
<feature type="transmembrane region" description="Helical" evidence="1">
    <location>
        <begin position="215"/>
        <end position="233"/>
    </location>
</feature>
<feature type="transmembrane region" description="Helical" evidence="1">
    <location>
        <begin position="155"/>
        <end position="175"/>
    </location>
</feature>
<feature type="transmembrane region" description="Helical" evidence="1">
    <location>
        <begin position="245"/>
        <end position="265"/>
    </location>
</feature>
<dbReference type="OrthoDB" id="1655249at2"/>
<gene>
    <name evidence="2" type="ORF">UC3_01793</name>
</gene>
<protein>
    <submittedName>
        <fullName evidence="2">Uncharacterized protein</fullName>
    </submittedName>
</protein>
<evidence type="ECO:0000313" key="2">
    <source>
        <dbReference type="EMBL" id="EOL43812.1"/>
    </source>
</evidence>
<feature type="transmembrane region" description="Helical" evidence="1">
    <location>
        <begin position="124"/>
        <end position="143"/>
    </location>
</feature>
<keyword evidence="3" id="KW-1185">Reference proteome</keyword>
<sequence>MKTSELIKINEALQNELTTENGQFYENLIIYVRTKSLIRDEHKSEEMLLEILQDIVDAQEKGISAEEYFGQNPKYLADELIQNLPINLFDTVKLILTGFGCYLLFALIPSFITPDKKIDVGSYLIAGIFATICIFGILRLLGYSVYQYKSKRAKISLYMFFIMSFSLMILILLFIKTPLQLSIQGNTGIVLIVACLILLLYLFISQQEKSSWIPFIPPVLMFSILGILYRVPAAVSYFNTSTGKYVVVFVLVLGLFIQYVGIFYYTKKKK</sequence>
<feature type="transmembrane region" description="Helical" evidence="1">
    <location>
        <begin position="181"/>
        <end position="203"/>
    </location>
</feature>
<feature type="transmembrane region" description="Helical" evidence="1">
    <location>
        <begin position="94"/>
        <end position="112"/>
    </location>
</feature>
<dbReference type="RefSeq" id="WP_010768456.1">
    <property type="nucleotide sequence ID" value="NZ_ASWE01000002.1"/>
</dbReference>